<dbReference type="SUPFAM" id="SSF52540">
    <property type="entry name" value="P-loop containing nucleoside triphosphate hydrolases"/>
    <property type="match status" value="1"/>
</dbReference>
<accession>A0ABS7I8E5</accession>
<evidence type="ECO:0000313" key="2">
    <source>
        <dbReference type="EMBL" id="MBW9111943.1"/>
    </source>
</evidence>
<feature type="domain" description="AAA" evidence="1">
    <location>
        <begin position="51"/>
        <end position="204"/>
    </location>
</feature>
<dbReference type="InterPro" id="IPR050625">
    <property type="entry name" value="ParA/MinD_ATPase"/>
</dbReference>
<dbReference type="RefSeq" id="WP_220340708.1">
    <property type="nucleotide sequence ID" value="NZ_JAEUAX010000021.1"/>
</dbReference>
<dbReference type="Pfam" id="PF13614">
    <property type="entry name" value="AAA_31"/>
    <property type="match status" value="1"/>
</dbReference>
<protein>
    <submittedName>
        <fullName evidence="2">AAA family ATPase</fullName>
    </submittedName>
</protein>
<dbReference type="PANTHER" id="PTHR43384:SF14">
    <property type="entry name" value="ESX-1 SECRETION-ASSOCIATED PROTEIN ESPI"/>
    <property type="match status" value="1"/>
</dbReference>
<proteinExistence type="predicted"/>
<evidence type="ECO:0000313" key="3">
    <source>
        <dbReference type="Proteomes" id="UP000777440"/>
    </source>
</evidence>
<keyword evidence="3" id="KW-1185">Reference proteome</keyword>
<dbReference type="Gene3D" id="3.40.50.300">
    <property type="entry name" value="P-loop containing nucleotide triphosphate hydrolases"/>
    <property type="match status" value="1"/>
</dbReference>
<organism evidence="2 3">
    <name type="scientific">Microbacterium ureisolvens</name>
    <dbReference type="NCBI Taxonomy" id="2781186"/>
    <lineage>
        <taxon>Bacteria</taxon>
        <taxon>Bacillati</taxon>
        <taxon>Actinomycetota</taxon>
        <taxon>Actinomycetes</taxon>
        <taxon>Micrococcales</taxon>
        <taxon>Microbacteriaceae</taxon>
        <taxon>Microbacterium</taxon>
    </lineage>
</organism>
<dbReference type="InterPro" id="IPR025669">
    <property type="entry name" value="AAA_dom"/>
</dbReference>
<evidence type="ECO:0000259" key="1">
    <source>
        <dbReference type="Pfam" id="PF13614"/>
    </source>
</evidence>
<sequence length="300" mass="32121">TFLTPTTDTTPPLTGWRGILAGLGITVRPSPAEVRRAEERALVARQWAGCRTLAVVNGKGGVGKTMTTAMLAAVYAREGGGTVLAWDNNDTRGTLGWRTEQGSYDTTLRDLLPAAPGLLAPGAGVSDISRFVHHQTADRYDVLRSNPELLATDQRIGAPDFDVLMQVAARFYRMVIFDSGNDESAERWLRMIDSSYQLIIPTLANPESAESAALLLDALRGRDERSAALADRAVVLVTQSEPTGTTGARRIADGFTGHVRAVHTIPFDPALKAGPLRFDSLRPGTRDAWLSAAASAAEGL</sequence>
<dbReference type="EMBL" id="JAEUAX010000021">
    <property type="protein sequence ID" value="MBW9111943.1"/>
    <property type="molecule type" value="Genomic_DNA"/>
</dbReference>
<dbReference type="Proteomes" id="UP000777440">
    <property type="component" value="Unassembled WGS sequence"/>
</dbReference>
<reference evidence="2 3" key="1">
    <citation type="journal article" date="2021" name="MBio">
        <title>Poor Competitiveness of Bradyrhizobium in Pigeon Pea Root Colonization in Indian Soils.</title>
        <authorList>
            <person name="Chalasani D."/>
            <person name="Basu A."/>
            <person name="Pullabhotla S.V.S.R.N."/>
            <person name="Jorrin B."/>
            <person name="Neal A.L."/>
            <person name="Poole P.S."/>
            <person name="Podile A.R."/>
            <person name="Tkacz A."/>
        </authorList>
    </citation>
    <scope>NUCLEOTIDE SEQUENCE [LARGE SCALE GENOMIC DNA]</scope>
    <source>
        <strain evidence="2 3">HU12</strain>
    </source>
</reference>
<comment type="caution">
    <text evidence="2">The sequence shown here is derived from an EMBL/GenBank/DDBJ whole genome shotgun (WGS) entry which is preliminary data.</text>
</comment>
<name>A0ABS7I8E5_9MICO</name>
<dbReference type="PANTHER" id="PTHR43384">
    <property type="entry name" value="SEPTUM SITE-DETERMINING PROTEIN MIND HOMOLOG, CHLOROPLASTIC-RELATED"/>
    <property type="match status" value="1"/>
</dbReference>
<feature type="non-terminal residue" evidence="2">
    <location>
        <position position="1"/>
    </location>
</feature>
<dbReference type="InterPro" id="IPR027417">
    <property type="entry name" value="P-loop_NTPase"/>
</dbReference>
<gene>
    <name evidence="2" type="ORF">JNB61_19430</name>
</gene>